<dbReference type="STRING" id="1969733.B5V00_02530"/>
<keyword evidence="2" id="KW-1185">Reference proteome</keyword>
<dbReference type="Proteomes" id="UP000193136">
    <property type="component" value="Unassembled WGS sequence"/>
</dbReference>
<sequence>MKKLLVLIGILMLCAAGIAGATYLVGNKTEKRCTELLAKYQRLGPFTITAENYRRGFLKSKFQTTVKIRVPNPDPQKNNPEAPDEIELVFEHILRHGPFILQKEKGRESIIPAFVVIETRLSRVSPGNDRFQQFLQETPELKAVAATTRISFSGEVTSSLHLPSFAVDQDGTRFSFAGAVINTTYNARKKTIAANFELRPLKLQMQDGELSWQGSQGEFELFEGLPQIYVGISSANIAPLQIEYTKGNSGERQRISMEGIKVTADSRCDGKLVHYNEKINFAGITVNGKTFGPGRCELELKNLDGEILGSIQTQAEEIYKNSDTFNPDEINAQILPLYGQLLTGLLTADPEFSIRNLHFTTPMGDLDGNLRVRFSGTPPETLKRPAALLKTMNAEAAIEVDQRIINAMIGRFMKSNLEAARKQGRLPQQYGDRELDQLASRQADRQIEVMLQQNYFTRKGDLLRADATLKEGKLVLNGREVRQL</sequence>
<evidence type="ECO:0008006" key="3">
    <source>
        <dbReference type="Google" id="ProtNLM"/>
    </source>
</evidence>
<accession>A0A1X0YCU8</accession>
<dbReference type="OrthoDB" id="5405130at2"/>
<dbReference type="Pfam" id="PF06097">
    <property type="entry name" value="DUF945"/>
    <property type="match status" value="1"/>
</dbReference>
<comment type="caution">
    <text evidence="1">The sequence shown here is derived from an EMBL/GenBank/DDBJ whole genome shotgun (WGS) entry which is preliminary data.</text>
</comment>
<name>A0A1X0YCU8_9BACT</name>
<evidence type="ECO:0000313" key="2">
    <source>
        <dbReference type="Proteomes" id="UP000193136"/>
    </source>
</evidence>
<dbReference type="AlphaFoldDB" id="A0A1X0YCU8"/>
<organism evidence="1 2">
    <name type="scientific">Geothermobacter hydrogeniphilus</name>
    <dbReference type="NCBI Taxonomy" id="1969733"/>
    <lineage>
        <taxon>Bacteria</taxon>
        <taxon>Pseudomonadati</taxon>
        <taxon>Thermodesulfobacteriota</taxon>
        <taxon>Desulfuromonadia</taxon>
        <taxon>Desulfuromonadales</taxon>
        <taxon>Geothermobacteraceae</taxon>
        <taxon>Geothermobacter</taxon>
    </lineage>
</organism>
<proteinExistence type="predicted"/>
<dbReference type="InterPro" id="IPR010352">
    <property type="entry name" value="DUF945"/>
</dbReference>
<dbReference type="EMBL" id="NAAD01000002">
    <property type="protein sequence ID" value="ORJ62946.1"/>
    <property type="molecule type" value="Genomic_DNA"/>
</dbReference>
<reference evidence="1 2" key="1">
    <citation type="submission" date="2017-03" db="EMBL/GenBank/DDBJ databases">
        <title>Genome sequence of Geothermobacter sp. EPR-M, Deep-Sea Iron Reducer.</title>
        <authorList>
            <person name="Tully B."/>
            <person name="Savalia P."/>
            <person name="Abuyen K."/>
            <person name="Baughan C."/>
            <person name="Romero E."/>
            <person name="Ronkowski C."/>
            <person name="Torres B."/>
            <person name="Tremblay J."/>
            <person name="Trujillo A."/>
            <person name="Tyler M."/>
            <person name="Perez-Rodriguez I."/>
            <person name="Amend J."/>
        </authorList>
    </citation>
    <scope>NUCLEOTIDE SEQUENCE [LARGE SCALE GENOMIC DNA]</scope>
    <source>
        <strain evidence="1 2">EPR-M</strain>
    </source>
</reference>
<dbReference type="RefSeq" id="WP_085009186.1">
    <property type="nucleotide sequence ID" value="NZ_NAAD01000002.1"/>
</dbReference>
<gene>
    <name evidence="1" type="ORF">B5V00_02530</name>
</gene>
<evidence type="ECO:0000313" key="1">
    <source>
        <dbReference type="EMBL" id="ORJ62946.1"/>
    </source>
</evidence>
<protein>
    <recommendedName>
        <fullName evidence="3">DUF945 domain-containing protein</fullName>
    </recommendedName>
</protein>